<evidence type="ECO:0000313" key="2">
    <source>
        <dbReference type="Proteomes" id="UP000218775"/>
    </source>
</evidence>
<accession>A0A2A4WZG6</accession>
<organism evidence="1 2">
    <name type="scientific">Aerophobetes bacterium</name>
    <dbReference type="NCBI Taxonomy" id="2030807"/>
    <lineage>
        <taxon>Bacteria</taxon>
        <taxon>Candidatus Aerophobota</taxon>
    </lineage>
</organism>
<dbReference type="AlphaFoldDB" id="A0A2A4WZG6"/>
<sequence>MSGVGAYGTGVNLYNSSMNSVGSLDPTAVMSDAFLAEIADQVSFVAKGLFSYVSHQWEKVSFFPQIPMASALEDMEFTCLEDKISEKEELTLRFSDIRETVELTKYLYWGSERYFSQSGVVQEVLDLVKGFTNECYELEFLIANVTEWGTEKEITAAKAKQVQLTAWMIEMGKSDLMGQFLEQHVDENKFQEKKDKQVSYWNSVEKGRAIWQYTGFVVIVMIVHGLVNSSKFSTKQLVAAAFCFSMADPVGVWPKFYLEFVKDAILFFRGQNE</sequence>
<dbReference type="Proteomes" id="UP000218775">
    <property type="component" value="Unassembled WGS sequence"/>
</dbReference>
<protein>
    <submittedName>
        <fullName evidence="1">Uncharacterized protein</fullName>
    </submittedName>
</protein>
<gene>
    <name evidence="1" type="ORF">COB21_05630</name>
</gene>
<name>A0A2A4WZG6_UNCAE</name>
<dbReference type="EMBL" id="NVUK01000047">
    <property type="protein sequence ID" value="PCI75451.1"/>
    <property type="molecule type" value="Genomic_DNA"/>
</dbReference>
<comment type="caution">
    <text evidence="1">The sequence shown here is derived from an EMBL/GenBank/DDBJ whole genome shotgun (WGS) entry which is preliminary data.</text>
</comment>
<proteinExistence type="predicted"/>
<evidence type="ECO:0000313" key="1">
    <source>
        <dbReference type="EMBL" id="PCI75451.1"/>
    </source>
</evidence>
<reference evidence="2" key="1">
    <citation type="submission" date="2017-08" db="EMBL/GenBank/DDBJ databases">
        <title>A dynamic microbial community with high functional redundancy inhabits the cold, oxic subseafloor aquifer.</title>
        <authorList>
            <person name="Tully B.J."/>
            <person name="Wheat C.G."/>
            <person name="Glazer B.T."/>
            <person name="Huber J.A."/>
        </authorList>
    </citation>
    <scope>NUCLEOTIDE SEQUENCE [LARGE SCALE GENOMIC DNA]</scope>
</reference>